<gene>
    <name evidence="1" type="ORF">Cboi01_000008900</name>
</gene>
<evidence type="ECO:0000313" key="1">
    <source>
        <dbReference type="EMBL" id="GME86923.1"/>
    </source>
</evidence>
<proteinExistence type="predicted"/>
<accession>A0ACB5TEE5</accession>
<evidence type="ECO:0000313" key="2">
    <source>
        <dbReference type="Proteomes" id="UP001165101"/>
    </source>
</evidence>
<protein>
    <submittedName>
        <fullName evidence="1">Unnamed protein product</fullName>
    </submittedName>
</protein>
<dbReference type="Proteomes" id="UP001165101">
    <property type="component" value="Unassembled WGS sequence"/>
</dbReference>
<dbReference type="EMBL" id="BSXV01000019">
    <property type="protein sequence ID" value="GME86923.1"/>
    <property type="molecule type" value="Genomic_DNA"/>
</dbReference>
<name>A0ACB5TEE5_CANBO</name>
<reference evidence="1" key="1">
    <citation type="submission" date="2023-04" db="EMBL/GenBank/DDBJ databases">
        <title>Candida boidinii NBRC 1967.</title>
        <authorList>
            <person name="Ichikawa N."/>
            <person name="Sato H."/>
            <person name="Tonouchi N."/>
        </authorList>
    </citation>
    <scope>NUCLEOTIDE SEQUENCE</scope>
    <source>
        <strain evidence="1">NBRC 1967</strain>
    </source>
</reference>
<keyword evidence="2" id="KW-1185">Reference proteome</keyword>
<sequence length="199" mass="22726">MAIKTRTTLRAKSARSSTKGDINNKTEKAILDAAVESDIPFLKQSRITKFEKSENKSNIFKQKLNIKDIEKANVDKKYLSDPKQPGISKSAVRRRKRKLKEQLNTKLDDLKDILDDSMNITEDTDKNNSSNPFQNNENNVSTNPFKLDHTPNSHTSLKGAKKIEKDEIKRFGLILNDTGFRQNPFESLKEAIKNNVSKY</sequence>
<organism evidence="1 2">
    <name type="scientific">Candida boidinii</name>
    <name type="common">Yeast</name>
    <dbReference type="NCBI Taxonomy" id="5477"/>
    <lineage>
        <taxon>Eukaryota</taxon>
        <taxon>Fungi</taxon>
        <taxon>Dikarya</taxon>
        <taxon>Ascomycota</taxon>
        <taxon>Saccharomycotina</taxon>
        <taxon>Pichiomycetes</taxon>
        <taxon>Pichiales</taxon>
        <taxon>Pichiaceae</taxon>
        <taxon>Ogataea</taxon>
        <taxon>Ogataea/Candida clade</taxon>
    </lineage>
</organism>
<comment type="caution">
    <text evidence="1">The sequence shown here is derived from an EMBL/GenBank/DDBJ whole genome shotgun (WGS) entry which is preliminary data.</text>
</comment>